<evidence type="ECO:0000313" key="4">
    <source>
        <dbReference type="Proteomes" id="UP000619260"/>
    </source>
</evidence>
<dbReference type="AlphaFoldDB" id="A0A8J4DNJ7"/>
<evidence type="ECO:0000256" key="1">
    <source>
        <dbReference type="SAM" id="MobiDB-lite"/>
    </source>
</evidence>
<dbReference type="RefSeq" id="WP_203897205.1">
    <property type="nucleotide sequence ID" value="NZ_BOPF01000002.1"/>
</dbReference>
<accession>A0A8J4DNJ7</accession>
<keyword evidence="2" id="KW-0812">Transmembrane</keyword>
<proteinExistence type="predicted"/>
<name>A0A8J4DNJ7_9ACTN</name>
<keyword evidence="2" id="KW-1133">Transmembrane helix</keyword>
<feature type="compositionally biased region" description="Low complexity" evidence="1">
    <location>
        <begin position="1"/>
        <end position="14"/>
    </location>
</feature>
<evidence type="ECO:0000256" key="2">
    <source>
        <dbReference type="SAM" id="Phobius"/>
    </source>
</evidence>
<comment type="caution">
    <text evidence="3">The sequence shown here is derived from an EMBL/GenBank/DDBJ whole genome shotgun (WGS) entry which is preliminary data.</text>
</comment>
<keyword evidence="2" id="KW-0472">Membrane</keyword>
<feature type="region of interest" description="Disordered" evidence="1">
    <location>
        <begin position="1"/>
        <end position="42"/>
    </location>
</feature>
<organism evidence="3 4">
    <name type="scientific">Virgisporangium aliadipatigenens</name>
    <dbReference type="NCBI Taxonomy" id="741659"/>
    <lineage>
        <taxon>Bacteria</taxon>
        <taxon>Bacillati</taxon>
        <taxon>Actinomycetota</taxon>
        <taxon>Actinomycetes</taxon>
        <taxon>Micromonosporales</taxon>
        <taxon>Micromonosporaceae</taxon>
        <taxon>Virgisporangium</taxon>
    </lineage>
</organism>
<dbReference type="Proteomes" id="UP000619260">
    <property type="component" value="Unassembled WGS sequence"/>
</dbReference>
<feature type="transmembrane region" description="Helical" evidence="2">
    <location>
        <begin position="44"/>
        <end position="64"/>
    </location>
</feature>
<keyword evidence="4" id="KW-1185">Reference proteome</keyword>
<reference evidence="3" key="1">
    <citation type="submission" date="2021-01" db="EMBL/GenBank/DDBJ databases">
        <title>Whole genome shotgun sequence of Virgisporangium aliadipatigenens NBRC 105644.</title>
        <authorList>
            <person name="Komaki H."/>
            <person name="Tamura T."/>
        </authorList>
    </citation>
    <scope>NUCLEOTIDE SEQUENCE</scope>
    <source>
        <strain evidence="3">NBRC 105644</strain>
    </source>
</reference>
<protein>
    <submittedName>
        <fullName evidence="3">Uncharacterized protein</fullName>
    </submittedName>
</protein>
<dbReference type="EMBL" id="BOPF01000002">
    <property type="protein sequence ID" value="GIJ43648.1"/>
    <property type="molecule type" value="Genomic_DNA"/>
</dbReference>
<gene>
    <name evidence="3" type="ORF">Val02_05340</name>
</gene>
<evidence type="ECO:0000313" key="3">
    <source>
        <dbReference type="EMBL" id="GIJ43648.1"/>
    </source>
</evidence>
<sequence length="88" mass="9480">MTTTAPIAPTAPNAQTDVKTRVAEGTKRQAERVQESVRQQPRRWAGAGAGVVALAAAAAGATVWQRSRNKPRNRAARVWQAVTSRFGR</sequence>
<feature type="compositionally biased region" description="Basic and acidic residues" evidence="1">
    <location>
        <begin position="18"/>
        <end position="35"/>
    </location>
</feature>